<evidence type="ECO:0000313" key="4">
    <source>
        <dbReference type="EnsemblMetazoa" id="ASIC017072-PA"/>
    </source>
</evidence>
<feature type="domain" description="SAC3/GANP/THP3 conserved" evidence="2">
    <location>
        <begin position="61"/>
        <end position="353"/>
    </location>
</feature>
<sequence>MEDAKTAQARAELLELAHQPAETPEERYRVLDALDRFLRQTTERTTDIRKARSIIGTCPDMCPEKERYLRDWKIMVPSYERQPGSNHIDHAKAIKQYSRSSADQVLPLPHELRTEQALGGTMYFLWSQHADRINADQGGGANVSDWYHYIWDRTRSIRKDITQQELCSPTVVELVQQCARFHIHCAARCVTEDPSVFDQKINTENLTKCLQTLKYLYSDLRQQQIQCPDEPEFRSYMMLLYLNEGNFQSELRELSATILHSEPVQFALSVHLTLVQNNYARFFEMVRGTTYMNACILLRYFTQVRQTALDVIRKSYASRSTANFPLSYLATLLGFDRPADALDFFSHYGVTVYRAGDQPVVQFEARQQALTPDVPHAAGRSQIVEQKLTGTVGEAICGKSLEAWGAQFPPAPCVSSFDQFGRLRPELLQKVLHPGTLGDPEGAPSWAPSIPSDENDTTVSVRQVLHPGTLGDSEGAPSWAPSIPPDENGTEGVRKVLQPETLDLDDAMSWAPVSQPDDDNATNVRKVLEPDTLDREETMSWAPVMLPDDDTNRRAYEVDLADTLSADSIFNEDVAFKLFVETGIRGQRVGLANRSPSPPNSIAGPGDGVPPVEPRDAVKQTAAVATGLSNIFDDAPSPPRNSVVSAGRERSQTLSVVGSLASTTSDDESSRRVVPPSGPPLTPTERDRLFEFTLYDASTAVPGTGECTMNVDPLGIDSDEDLFELAAETDVDMVSILPYVEAGMGHGQDTAVGHIVASAPEAFHQSNGVDRALSSVESDTEAEGEAHPSLSHGSDDGAGEAEEEASEAGTNRSEEAEAQEEEEEEADDRRDMRAVIHRRRWLQRKYFAIWLRAARLASSWRRMMNMVPSVQPHSALLPSFDRLEASFRGRDTGTKSFADALNEPAVRINLLPFEVFRKADLLLPFEALRLAAQTAFAWDLAKLREMVKPIYWRLVISIPSEHDDPNRGSQLVGFPSFVERWLRECTVRRFRLLAVPDHSKFFLEACEPPLFECWAPHTAICMRLVRGTRALDETGAVDARVCSRYNGLLLFLNDMTPMSVERDRLRALLSSDGPPPAAIAVMYYSRSKKLPLEAVQAQLLEGVDLRDGAIAVRTFYWTDIATNRTLREALAYLAESHCQQLNRQQPATMLRMRLLGDLLDDCLGAMLWFRWNQATGAMNERLPNEYRCLRLAAITLDANALVDLYNACLKRVLEQIGNPYVRECARVHSDFDGVRQRWRASMDPALFRQPLGEGYFAPHWDIFPADLLCELEQSLTLHHLPDELLAATGRVYGMLAYNKAYGNVPRALDLDELRSCLRHYLRSYSHLLEPDTLATLESNMLTSLVNQLAGGSVVDEALLVVGRGRTTRNVYWPTVLRFLAETLLRTLLGADQRMWREVYYIHGWFASFTSDPSFWKDTDVFINYKPKTVPGFPSP</sequence>
<dbReference type="VEuPathDB" id="VectorBase:ASIC017072"/>
<dbReference type="PANTHER" id="PTHR12436:SF3">
    <property type="entry name" value="GERMINAL-CENTER ASSOCIATED NUCLEAR PROTEIN"/>
    <property type="match status" value="1"/>
</dbReference>
<protein>
    <submittedName>
        <fullName evidence="3">AGAP007989-PA-like protein</fullName>
    </submittedName>
</protein>
<dbReference type="GO" id="GO:0006406">
    <property type="term" value="P:mRNA export from nucleus"/>
    <property type="evidence" value="ECO:0007669"/>
    <property type="project" value="TreeGrafter"/>
</dbReference>
<dbReference type="GO" id="GO:0070390">
    <property type="term" value="C:transcription export complex 2"/>
    <property type="evidence" value="ECO:0007669"/>
    <property type="project" value="TreeGrafter"/>
</dbReference>
<feature type="region of interest" description="Disordered" evidence="1">
    <location>
        <begin position="629"/>
        <end position="685"/>
    </location>
</feature>
<organism evidence="3">
    <name type="scientific">Anopheles sinensis</name>
    <name type="common">Mosquito</name>
    <dbReference type="NCBI Taxonomy" id="74873"/>
    <lineage>
        <taxon>Eukaryota</taxon>
        <taxon>Metazoa</taxon>
        <taxon>Ecdysozoa</taxon>
        <taxon>Arthropoda</taxon>
        <taxon>Hexapoda</taxon>
        <taxon>Insecta</taxon>
        <taxon>Pterygota</taxon>
        <taxon>Neoptera</taxon>
        <taxon>Endopterygota</taxon>
        <taxon>Diptera</taxon>
        <taxon>Nematocera</taxon>
        <taxon>Culicoidea</taxon>
        <taxon>Culicidae</taxon>
        <taxon>Anophelinae</taxon>
        <taxon>Anopheles</taxon>
    </lineage>
</organism>
<dbReference type="EnsemblMetazoa" id="ASIC017072-RA">
    <property type="protein sequence ID" value="ASIC017072-PA"/>
    <property type="gene ID" value="ASIC017072"/>
</dbReference>
<dbReference type="VEuPathDB" id="VectorBase:ASIS017164"/>
<dbReference type="GO" id="GO:0005737">
    <property type="term" value="C:cytoplasm"/>
    <property type="evidence" value="ECO:0007669"/>
    <property type="project" value="TreeGrafter"/>
</dbReference>
<keyword evidence="5" id="KW-1185">Reference proteome</keyword>
<gene>
    <name evidence="3" type="ORF">ZHAS_00017072</name>
</gene>
<evidence type="ECO:0000313" key="3">
    <source>
        <dbReference type="EMBL" id="KFB49059.1"/>
    </source>
</evidence>
<dbReference type="OrthoDB" id="21502at2759"/>
<feature type="compositionally biased region" description="Polar residues" evidence="1">
    <location>
        <begin position="652"/>
        <end position="664"/>
    </location>
</feature>
<feature type="region of interest" description="Disordered" evidence="1">
    <location>
        <begin position="768"/>
        <end position="830"/>
    </location>
</feature>
<dbReference type="EMBL" id="ATLV01023390">
    <property type="status" value="NOT_ANNOTATED_CDS"/>
    <property type="molecule type" value="Genomic_DNA"/>
</dbReference>
<dbReference type="STRING" id="74873.A0A084WFR5"/>
<feature type="region of interest" description="Disordered" evidence="1">
    <location>
        <begin position="590"/>
        <end position="617"/>
    </location>
</feature>
<dbReference type="Proteomes" id="UP000030765">
    <property type="component" value="Unassembled WGS sequence"/>
</dbReference>
<accession>A0A084WFR5</accession>
<dbReference type="Pfam" id="PF03399">
    <property type="entry name" value="SAC3_GANP"/>
    <property type="match status" value="1"/>
</dbReference>
<evidence type="ECO:0000313" key="5">
    <source>
        <dbReference type="Proteomes" id="UP000030765"/>
    </source>
</evidence>
<dbReference type="InterPro" id="IPR005062">
    <property type="entry name" value="SAC3/GANP/THP3_conserved"/>
</dbReference>
<reference evidence="4" key="2">
    <citation type="submission" date="2020-05" db="UniProtKB">
        <authorList>
            <consortium name="EnsemblMetazoa"/>
        </authorList>
    </citation>
    <scope>IDENTIFICATION</scope>
</reference>
<reference evidence="3 5" key="1">
    <citation type="journal article" date="2014" name="BMC Genomics">
        <title>Genome sequence of Anopheles sinensis provides insight into genetics basis of mosquito competence for malaria parasites.</title>
        <authorList>
            <person name="Zhou D."/>
            <person name="Zhang D."/>
            <person name="Ding G."/>
            <person name="Shi L."/>
            <person name="Hou Q."/>
            <person name="Ye Y."/>
            <person name="Xu Y."/>
            <person name="Zhou H."/>
            <person name="Xiong C."/>
            <person name="Li S."/>
            <person name="Yu J."/>
            <person name="Hong S."/>
            <person name="Yu X."/>
            <person name="Zou P."/>
            <person name="Chen C."/>
            <person name="Chang X."/>
            <person name="Wang W."/>
            <person name="Lv Y."/>
            <person name="Sun Y."/>
            <person name="Ma L."/>
            <person name="Shen B."/>
            <person name="Zhu C."/>
        </authorList>
    </citation>
    <scope>NUCLEOTIDE SEQUENCE [LARGE SCALE GENOMIC DNA]</scope>
</reference>
<feature type="compositionally biased region" description="Acidic residues" evidence="1">
    <location>
        <begin position="816"/>
        <end position="826"/>
    </location>
</feature>
<dbReference type="EMBL" id="KE525342">
    <property type="protein sequence ID" value="KFB49059.1"/>
    <property type="molecule type" value="Genomic_DNA"/>
</dbReference>
<proteinExistence type="predicted"/>
<evidence type="ECO:0000256" key="1">
    <source>
        <dbReference type="SAM" id="MobiDB-lite"/>
    </source>
</evidence>
<feature type="region of interest" description="Disordered" evidence="1">
    <location>
        <begin position="433"/>
        <end position="491"/>
    </location>
</feature>
<dbReference type="Gene3D" id="1.25.40.990">
    <property type="match status" value="1"/>
</dbReference>
<evidence type="ECO:0000259" key="2">
    <source>
        <dbReference type="Pfam" id="PF03399"/>
    </source>
</evidence>
<dbReference type="PANTHER" id="PTHR12436">
    <property type="entry name" value="80 KDA MCM3-ASSOCIATED PROTEIN"/>
    <property type="match status" value="1"/>
</dbReference>
<name>A0A084WFR5_ANOSI</name>
<dbReference type="InterPro" id="IPR045107">
    <property type="entry name" value="SAC3/GANP/THP3"/>
</dbReference>
<feature type="compositionally biased region" description="Acidic residues" evidence="1">
    <location>
        <begin position="797"/>
        <end position="806"/>
    </location>
</feature>